<organism evidence="21">
    <name type="scientific">Anacestra spiniger</name>
    <dbReference type="NCBI Taxonomy" id="2813426"/>
    <lineage>
        <taxon>Eukaryota</taxon>
        <taxon>Metazoa</taxon>
        <taxon>Ecdysozoa</taxon>
        <taxon>Arthropoda</taxon>
        <taxon>Hexapoda</taxon>
        <taxon>Insecta</taxon>
        <taxon>Pterygota</taxon>
        <taxon>Neoptera</taxon>
        <taxon>Paraneoptera</taxon>
        <taxon>Hemiptera</taxon>
        <taxon>Heteroptera</taxon>
        <taxon>Panheteroptera</taxon>
        <taxon>Pentatomomorpha</taxon>
        <taxon>Coreoidea</taxon>
        <taxon>Alydidae</taxon>
        <taxon>Anacestra</taxon>
    </lineage>
</organism>
<evidence type="ECO:0000256" key="1">
    <source>
        <dbReference type="ARBA" id="ARBA00003257"/>
    </source>
</evidence>
<comment type="function">
    <text evidence="1">Core subunit of the mitochondrial membrane respiratory chain NADH dehydrogenase (Complex I) that is believed to belong to the minimal assembly required for catalysis. Complex I functions in the transfer of electrons from NADH to the respiratory chain. The immediate electron acceptor for the enzyme is believed to be ubiquinone.</text>
</comment>
<feature type="transmembrane region" description="Helical" evidence="17">
    <location>
        <begin position="112"/>
        <end position="131"/>
    </location>
</feature>
<evidence type="ECO:0000256" key="7">
    <source>
        <dbReference type="ARBA" id="ARBA00022692"/>
    </source>
</evidence>
<dbReference type="InterPro" id="IPR003945">
    <property type="entry name" value="NU5C-like"/>
</dbReference>
<dbReference type="GO" id="GO:0003954">
    <property type="term" value="F:NADH dehydrogenase activity"/>
    <property type="evidence" value="ECO:0007669"/>
    <property type="project" value="TreeGrafter"/>
</dbReference>
<evidence type="ECO:0000256" key="5">
    <source>
        <dbReference type="ARBA" id="ARBA00022448"/>
    </source>
</evidence>
<feature type="transmembrane region" description="Helical" evidence="17">
    <location>
        <begin position="88"/>
        <end position="106"/>
    </location>
</feature>
<evidence type="ECO:0000256" key="8">
    <source>
        <dbReference type="ARBA" id="ARBA00022792"/>
    </source>
</evidence>
<keyword evidence="14 17" id="KW-0496">Mitochondrion</keyword>
<name>A0A8T9ZYP3_9HEMI</name>
<comment type="similarity">
    <text evidence="17">Belongs to the complex I subunit 5 family.</text>
</comment>
<evidence type="ECO:0000256" key="4">
    <source>
        <dbReference type="ARBA" id="ARBA00021096"/>
    </source>
</evidence>
<feature type="transmembrane region" description="Helical" evidence="17">
    <location>
        <begin position="375"/>
        <end position="401"/>
    </location>
</feature>
<evidence type="ECO:0000256" key="16">
    <source>
        <dbReference type="ARBA" id="ARBA00049551"/>
    </source>
</evidence>
<evidence type="ECO:0000256" key="13">
    <source>
        <dbReference type="ARBA" id="ARBA00023075"/>
    </source>
</evidence>
<keyword evidence="10" id="KW-0249">Electron transport</keyword>
<comment type="function">
    <text evidence="17">Core subunit of the mitochondrial membrane respiratory chain NADH dehydrogenase (Complex I) which catalyzes electron transfer from NADH through the respiratory chain, using ubiquinone as an electron acceptor. Essential for the catalytic activity and assembly of complex I.</text>
</comment>
<dbReference type="PRINTS" id="PR01434">
    <property type="entry name" value="NADHDHGNASE5"/>
</dbReference>
<evidence type="ECO:0000313" key="21">
    <source>
        <dbReference type="EMBL" id="UPL65786.1"/>
    </source>
</evidence>
<evidence type="ECO:0000256" key="15">
    <source>
        <dbReference type="ARBA" id="ARBA00023136"/>
    </source>
</evidence>
<evidence type="ECO:0000259" key="20">
    <source>
        <dbReference type="Pfam" id="PF06455"/>
    </source>
</evidence>
<feature type="transmembrane region" description="Helical" evidence="17">
    <location>
        <begin position="447"/>
        <end position="469"/>
    </location>
</feature>
<comment type="subcellular location">
    <subcellularLocation>
        <location evidence="2">Mitochondrion inner membrane</location>
        <topology evidence="2">Multi-pass membrane protein</topology>
    </subcellularLocation>
</comment>
<feature type="transmembrane region" description="Helical" evidence="17">
    <location>
        <begin position="422"/>
        <end position="441"/>
    </location>
</feature>
<feature type="transmembrane region" description="Helical" evidence="17">
    <location>
        <begin position="212"/>
        <end position="232"/>
    </location>
</feature>
<evidence type="ECO:0000256" key="6">
    <source>
        <dbReference type="ARBA" id="ARBA00022660"/>
    </source>
</evidence>
<feature type="transmembrane region" description="Helical" evidence="17">
    <location>
        <begin position="337"/>
        <end position="355"/>
    </location>
</feature>
<dbReference type="PANTHER" id="PTHR42829:SF2">
    <property type="entry name" value="NADH-UBIQUINONE OXIDOREDUCTASE CHAIN 5"/>
    <property type="match status" value="1"/>
</dbReference>
<feature type="transmembrane region" description="Helical" evidence="17">
    <location>
        <begin position="244"/>
        <end position="263"/>
    </location>
</feature>
<dbReference type="AlphaFoldDB" id="A0A8T9ZYP3"/>
<keyword evidence="6" id="KW-0679">Respiratory chain</keyword>
<dbReference type="GO" id="GO:0005743">
    <property type="term" value="C:mitochondrial inner membrane"/>
    <property type="evidence" value="ECO:0007669"/>
    <property type="project" value="UniProtKB-SubCell"/>
</dbReference>
<dbReference type="EMBL" id="MW619683">
    <property type="protein sequence ID" value="UPL65786.1"/>
    <property type="molecule type" value="Genomic_DNA"/>
</dbReference>
<feature type="domain" description="NADH dehydrogenase subunit 5 C-terminal" evidence="20">
    <location>
        <begin position="391"/>
        <end position="568"/>
    </location>
</feature>
<evidence type="ECO:0000256" key="10">
    <source>
        <dbReference type="ARBA" id="ARBA00022982"/>
    </source>
</evidence>
<feature type="transmembrane region" description="Helical" evidence="17">
    <location>
        <begin position="7"/>
        <end position="29"/>
    </location>
</feature>
<keyword evidence="13 17" id="KW-0830">Ubiquinone</keyword>
<dbReference type="InterPro" id="IPR010934">
    <property type="entry name" value="NADH_DH_su5_C"/>
</dbReference>
<feature type="transmembrane region" description="Helical" evidence="17">
    <location>
        <begin position="528"/>
        <end position="547"/>
    </location>
</feature>
<dbReference type="GO" id="GO:0042773">
    <property type="term" value="P:ATP synthesis coupled electron transport"/>
    <property type="evidence" value="ECO:0007669"/>
    <property type="project" value="InterPro"/>
</dbReference>
<dbReference type="GO" id="GO:0015990">
    <property type="term" value="P:electron transport coupled proton transport"/>
    <property type="evidence" value="ECO:0007669"/>
    <property type="project" value="TreeGrafter"/>
</dbReference>
<feature type="domain" description="NADH:quinone oxidoreductase/Mrp antiporter transmembrane" evidence="18">
    <location>
        <begin position="107"/>
        <end position="387"/>
    </location>
</feature>
<dbReference type="Pfam" id="PF00361">
    <property type="entry name" value="Proton_antipo_M"/>
    <property type="match status" value="1"/>
</dbReference>
<dbReference type="Pfam" id="PF06455">
    <property type="entry name" value="NADH5_C"/>
    <property type="match status" value="1"/>
</dbReference>
<evidence type="ECO:0000256" key="2">
    <source>
        <dbReference type="ARBA" id="ARBA00004448"/>
    </source>
</evidence>
<feature type="transmembrane region" description="Helical" evidence="17">
    <location>
        <begin position="481"/>
        <end position="498"/>
    </location>
</feature>
<keyword evidence="8" id="KW-0999">Mitochondrion inner membrane</keyword>
<feature type="transmembrane region" description="Helical" evidence="17">
    <location>
        <begin position="552"/>
        <end position="568"/>
    </location>
</feature>
<keyword evidence="12 17" id="KW-0520">NAD</keyword>
<evidence type="ECO:0000256" key="12">
    <source>
        <dbReference type="ARBA" id="ARBA00023027"/>
    </source>
</evidence>
<keyword evidence="11 17" id="KW-1133">Transmembrane helix</keyword>
<keyword evidence="9" id="KW-1278">Translocase</keyword>
<dbReference type="EC" id="7.1.1.2" evidence="3 17"/>
<evidence type="ECO:0000259" key="19">
    <source>
        <dbReference type="Pfam" id="PF00662"/>
    </source>
</evidence>
<accession>A0A8T9ZYP3</accession>
<keyword evidence="15 17" id="KW-0472">Membrane</keyword>
<dbReference type="Pfam" id="PF00662">
    <property type="entry name" value="Proton_antipo_N"/>
    <property type="match status" value="1"/>
</dbReference>
<dbReference type="PANTHER" id="PTHR42829">
    <property type="entry name" value="NADH-UBIQUINONE OXIDOREDUCTASE CHAIN 5"/>
    <property type="match status" value="1"/>
</dbReference>
<reference evidence="21" key="1">
    <citation type="journal article" date="2022" name="Cladistics">
        <title>Diversification of the phytophagous lineages of true bugs (Insecta: Hemiptera: Heteroptera) shortly after that of the flowering plants.</title>
        <authorList>
            <person name="Ye F."/>
            <person name="Kment P."/>
            <person name="Redei D."/>
            <person name="Luo J.Y."/>
            <person name="Wang Y.H."/>
            <person name="Kuechler S.M."/>
            <person name="Zhang W.W."/>
            <person name="Chen P.P."/>
            <person name="Wu H.Y."/>
            <person name="Wu Y.Z."/>
            <person name="Sun X.Y."/>
            <person name="Ding L."/>
            <person name="Wang Y.R."/>
            <person name="Xie Q."/>
        </authorList>
    </citation>
    <scope>NUCLEOTIDE SEQUENCE</scope>
</reference>
<keyword evidence="7 17" id="KW-0812">Transmembrane</keyword>
<feature type="transmembrane region" description="Helical" evidence="17">
    <location>
        <begin position="296"/>
        <end position="316"/>
    </location>
</feature>
<dbReference type="InterPro" id="IPR001516">
    <property type="entry name" value="Proton_antipo_N"/>
</dbReference>
<evidence type="ECO:0000259" key="18">
    <source>
        <dbReference type="Pfam" id="PF00361"/>
    </source>
</evidence>
<feature type="domain" description="NADH-Ubiquinone oxidoreductase (complex I) chain 5 N-terminal" evidence="19">
    <location>
        <begin position="42"/>
        <end position="90"/>
    </location>
</feature>
<evidence type="ECO:0000256" key="9">
    <source>
        <dbReference type="ARBA" id="ARBA00022967"/>
    </source>
</evidence>
<proteinExistence type="inferred from homology"/>
<dbReference type="GO" id="GO:0008137">
    <property type="term" value="F:NADH dehydrogenase (ubiquinone) activity"/>
    <property type="evidence" value="ECO:0007669"/>
    <property type="project" value="UniProtKB-EC"/>
</dbReference>
<evidence type="ECO:0000256" key="14">
    <source>
        <dbReference type="ARBA" id="ARBA00023128"/>
    </source>
</evidence>
<feature type="transmembrane region" description="Helical" evidence="17">
    <location>
        <begin position="49"/>
        <end position="76"/>
    </location>
</feature>
<keyword evidence="5 17" id="KW-0813">Transport</keyword>
<sequence>MNFMNKYYFWTLLILFLGLLNITIGLFMIMNNTSMFMDWELISVNSCNLVLTLFFDWMSLSFMGCVMLISSMVIYYSQIYMDYDVNNIRFLVLVLFFILSMMMMIISPNLIMILIGWDGLGLISYCLVIYFNNYNSYNSGMLTILTNRIGDVGILLGVGVMFNLGSWHFLYYIYYSYECSLFLCLLMIISSFTKSAQIPFSSWLPAAMAAPTPVSALVHSSTLVTAGVYLLIRFVNLLNQFDLTFFLLISLLTMFMSGLGANFEFDLSKIIALSTLSQLGLMMSALFLGYDIISFFHLLTHAFFKALLFLCGGLMIHCMNDSQDIRYMGNLINQLPLMSTCFMISNLSLCGLPFLSGFYSKDLIIEFMSLSTMNLFIYLLFFISIGLTVSYSVRLVYYCMLGYNNLIGFSNYYENKIMTNSMIFLVILSITGGSLLSWLLFNNPTVIILSLELKIMCLIMIMIGGWVGYEFYFFYYKMNLMGLNFMSFIYFLGKMWFMPNFSTYMISNVSFVVSNECYNLMDNEWGEYSSTLFSSYFIFLSNFMVFYQNNNIKFFFYSFILMILIFTMI</sequence>
<feature type="transmembrane region" description="Helical" evidence="17">
    <location>
        <begin position="152"/>
        <end position="174"/>
    </location>
</feature>
<protein>
    <recommendedName>
        <fullName evidence="4 17">NADH-ubiquinone oxidoreductase chain 5</fullName>
        <ecNumber evidence="3 17">7.1.1.2</ecNumber>
    </recommendedName>
</protein>
<comment type="catalytic activity">
    <reaction evidence="16 17">
        <text>a ubiquinone + NADH + 5 H(+)(in) = a ubiquinol + NAD(+) + 4 H(+)(out)</text>
        <dbReference type="Rhea" id="RHEA:29091"/>
        <dbReference type="Rhea" id="RHEA-COMP:9565"/>
        <dbReference type="Rhea" id="RHEA-COMP:9566"/>
        <dbReference type="ChEBI" id="CHEBI:15378"/>
        <dbReference type="ChEBI" id="CHEBI:16389"/>
        <dbReference type="ChEBI" id="CHEBI:17976"/>
        <dbReference type="ChEBI" id="CHEBI:57540"/>
        <dbReference type="ChEBI" id="CHEBI:57945"/>
        <dbReference type="EC" id="7.1.1.2"/>
    </reaction>
</comment>
<evidence type="ECO:0000256" key="17">
    <source>
        <dbReference type="RuleBase" id="RU003404"/>
    </source>
</evidence>
<geneLocation type="mitochondrion" evidence="21"/>
<dbReference type="InterPro" id="IPR001750">
    <property type="entry name" value="ND/Mrp_TM"/>
</dbReference>
<evidence type="ECO:0000256" key="3">
    <source>
        <dbReference type="ARBA" id="ARBA00012944"/>
    </source>
</evidence>
<evidence type="ECO:0000256" key="11">
    <source>
        <dbReference type="ARBA" id="ARBA00022989"/>
    </source>
</evidence>